<dbReference type="Proteomes" id="UP001303046">
    <property type="component" value="Unassembled WGS sequence"/>
</dbReference>
<reference evidence="2 3" key="1">
    <citation type="submission" date="2023-08" db="EMBL/GenBank/DDBJ databases">
        <title>A Necator americanus chromosomal reference genome.</title>
        <authorList>
            <person name="Ilik V."/>
            <person name="Petrzelkova K.J."/>
            <person name="Pardy F."/>
            <person name="Fuh T."/>
            <person name="Niatou-Singa F.S."/>
            <person name="Gouil Q."/>
            <person name="Baker L."/>
            <person name="Ritchie M.E."/>
            <person name="Jex A.R."/>
            <person name="Gazzola D."/>
            <person name="Li H."/>
            <person name="Toshio Fujiwara R."/>
            <person name="Zhan B."/>
            <person name="Aroian R.V."/>
            <person name="Pafco B."/>
            <person name="Schwarz E.M."/>
        </authorList>
    </citation>
    <scope>NUCLEOTIDE SEQUENCE [LARGE SCALE GENOMIC DNA]</scope>
    <source>
        <strain evidence="2 3">Aroian</strain>
        <tissue evidence="2">Whole animal</tissue>
    </source>
</reference>
<gene>
    <name evidence="2" type="primary">Necator_chrI.g3066</name>
    <name evidence="2" type="ORF">RB195_006937</name>
</gene>
<organism evidence="2 3">
    <name type="scientific">Necator americanus</name>
    <name type="common">Human hookworm</name>
    <dbReference type="NCBI Taxonomy" id="51031"/>
    <lineage>
        <taxon>Eukaryota</taxon>
        <taxon>Metazoa</taxon>
        <taxon>Ecdysozoa</taxon>
        <taxon>Nematoda</taxon>
        <taxon>Chromadorea</taxon>
        <taxon>Rhabditida</taxon>
        <taxon>Rhabditina</taxon>
        <taxon>Rhabditomorpha</taxon>
        <taxon>Strongyloidea</taxon>
        <taxon>Ancylostomatidae</taxon>
        <taxon>Bunostominae</taxon>
        <taxon>Necator</taxon>
    </lineage>
</organism>
<protein>
    <submittedName>
        <fullName evidence="2">Uncharacterized protein</fullName>
    </submittedName>
</protein>
<sequence length="411" mass="46442">MSIKFEDYDDYGLVHSEDSLSAVNHSEATVFLPNEANGASSSPVFRIREEPDVKFRGNDCSFPLQGCDYDVNQLLDVHSASMKEQAYALLQNEDLSLITLGEVVANHDCSSEYQELFSNKLKEVRLDLIEARALQLASSQLPSSSDPLVSQLSAIVQNQSNLITGLSFVINALLINQQELRQELHRANNRIIKPAERLPENARLHGSNLTRQWIVPALPPFKRVNLNDLLDKWKRSPRSREDDHLVHCIDFLRNYLIRACEPVERIQTYACRQTGKCGKHERLLDVPEEIVDILINCLLDGFGLGHPELSMTADQLIARPTRYWKELGPIDAIRTVALEERRKARVEWGPQIRASLGKALADVRAYVMKQDRLVPPQKRKALEPLGEAKSQAPVRQPEQPQASPPVRENNA</sequence>
<keyword evidence="3" id="KW-1185">Reference proteome</keyword>
<dbReference type="EMBL" id="JAVFWL010000001">
    <property type="protein sequence ID" value="KAK6730176.1"/>
    <property type="molecule type" value="Genomic_DNA"/>
</dbReference>
<evidence type="ECO:0000313" key="2">
    <source>
        <dbReference type="EMBL" id="KAK6730176.1"/>
    </source>
</evidence>
<comment type="caution">
    <text evidence="2">The sequence shown here is derived from an EMBL/GenBank/DDBJ whole genome shotgun (WGS) entry which is preliminary data.</text>
</comment>
<accession>A0ABR1BUW6</accession>
<evidence type="ECO:0000313" key="3">
    <source>
        <dbReference type="Proteomes" id="UP001303046"/>
    </source>
</evidence>
<feature type="region of interest" description="Disordered" evidence="1">
    <location>
        <begin position="375"/>
        <end position="411"/>
    </location>
</feature>
<name>A0ABR1BUW6_NECAM</name>
<proteinExistence type="predicted"/>
<evidence type="ECO:0000256" key="1">
    <source>
        <dbReference type="SAM" id="MobiDB-lite"/>
    </source>
</evidence>